<evidence type="ECO:0000256" key="2">
    <source>
        <dbReference type="SAM" id="MobiDB-lite"/>
    </source>
</evidence>
<dbReference type="InterPro" id="IPR004167">
    <property type="entry name" value="PSBD"/>
</dbReference>
<organism evidence="3 4">
    <name type="scientific">Mycolicibacillus koreensis</name>
    <dbReference type="NCBI Taxonomy" id="1069220"/>
    <lineage>
        <taxon>Bacteria</taxon>
        <taxon>Bacillati</taxon>
        <taxon>Actinomycetota</taxon>
        <taxon>Actinomycetes</taxon>
        <taxon>Mycobacteriales</taxon>
        <taxon>Mycobacteriaceae</taxon>
        <taxon>Mycolicibacillus</taxon>
    </lineage>
</organism>
<feature type="compositionally biased region" description="Low complexity" evidence="2">
    <location>
        <begin position="264"/>
        <end position="276"/>
    </location>
</feature>
<name>A0A7I7SD42_9MYCO</name>
<feature type="region of interest" description="Disordered" evidence="2">
    <location>
        <begin position="200"/>
        <end position="280"/>
    </location>
</feature>
<dbReference type="RefSeq" id="WP_085304594.1">
    <property type="nucleotide sequence ID" value="NZ_AP022594.1"/>
</dbReference>
<dbReference type="AlphaFoldDB" id="A0A7I7SD42"/>
<protein>
    <submittedName>
        <fullName evidence="3">Uncharacterized protein</fullName>
    </submittedName>
</protein>
<dbReference type="EMBL" id="NCXO01000032">
    <property type="protein sequence ID" value="OSC32852.1"/>
    <property type="molecule type" value="Genomic_DNA"/>
</dbReference>
<reference evidence="3 4" key="1">
    <citation type="submission" date="2017-04" db="EMBL/GenBank/DDBJ databases">
        <title>The new phylogeny of genus Mycobacterium.</title>
        <authorList>
            <person name="Tortoli E."/>
            <person name="Trovato A."/>
            <person name="Cirillo D.M."/>
        </authorList>
    </citation>
    <scope>NUCLEOTIDE SEQUENCE [LARGE SCALE GENOMIC DNA]</scope>
    <source>
        <strain evidence="3 4">KCTC 19819</strain>
    </source>
</reference>
<accession>A0A7I7SD42</accession>
<dbReference type="Gene3D" id="4.10.320.10">
    <property type="entry name" value="E3-binding domain"/>
    <property type="match status" value="1"/>
</dbReference>
<dbReference type="SUPFAM" id="SSF47005">
    <property type="entry name" value="Peripheral subunit-binding domain of 2-oxo acid dehydrogenase complex"/>
    <property type="match status" value="1"/>
</dbReference>
<evidence type="ECO:0000313" key="4">
    <source>
        <dbReference type="Proteomes" id="UP000193577"/>
    </source>
</evidence>
<gene>
    <name evidence="3" type="ORF">B8W67_14130</name>
</gene>
<keyword evidence="4" id="KW-1185">Reference proteome</keyword>
<feature type="region of interest" description="Disordered" evidence="2">
    <location>
        <begin position="1"/>
        <end position="35"/>
    </location>
</feature>
<comment type="caution">
    <text evidence="3">The sequence shown here is derived from an EMBL/GenBank/DDBJ whole genome shotgun (WGS) entry which is preliminary data.</text>
</comment>
<feature type="compositionally biased region" description="Low complexity" evidence="2">
    <location>
        <begin position="87"/>
        <end position="127"/>
    </location>
</feature>
<dbReference type="Proteomes" id="UP000193577">
    <property type="component" value="Unassembled WGS sequence"/>
</dbReference>
<evidence type="ECO:0000313" key="3">
    <source>
        <dbReference type="EMBL" id="OSC32852.1"/>
    </source>
</evidence>
<evidence type="ECO:0000256" key="1">
    <source>
        <dbReference type="ARBA" id="ARBA00007317"/>
    </source>
</evidence>
<feature type="compositionally biased region" description="Pro residues" evidence="2">
    <location>
        <begin position="132"/>
        <end position="148"/>
    </location>
</feature>
<comment type="similarity">
    <text evidence="1">Belongs to the 2-oxoacid dehydrogenase family.</text>
</comment>
<proteinExistence type="inferred from homology"/>
<feature type="region of interest" description="Disordered" evidence="2">
    <location>
        <begin position="87"/>
        <end position="163"/>
    </location>
</feature>
<feature type="compositionally biased region" description="Pro residues" evidence="2">
    <location>
        <begin position="225"/>
        <end position="241"/>
    </location>
</feature>
<dbReference type="Pfam" id="PF02817">
    <property type="entry name" value="E3_binding"/>
    <property type="match status" value="1"/>
</dbReference>
<dbReference type="InterPro" id="IPR036625">
    <property type="entry name" value="E3-bd_dom_sf"/>
</dbReference>
<sequence length="369" mass="37257">MSVAPVHPAALQDVAHQPATPRKVSITPPVAPGPAETPIAVSGPVIPEVAVPVQRSPYSAEPPVVTKAPSPIDGLDTDVPVISTVPVSDPVAPDAAPTAGAKVHVTPPQQQQQDQVQQPEPQVNPRVSGGPTVPPVIAAPPEPQPEPAARPSVAPSVLKKAERHGIDVNQLVGTGSGGKVVGRDVDAAIAALEASANGADSEQPAAAAAPPVAQPPAPTAETAPVAPPVTEAPPVAEPPPGYFDVDPALAGRLEASANGADSGQPAPVAEQPAAPAREGTISSDLTRQGAEQTAPVDQTDAGVGVATLRLKIADRHIVSANDFAALMAELNRKAHDRLPNLVIGTSRLDFGPDGAYLLVKVDLNVAVEL</sequence>
<dbReference type="PROSITE" id="PS51826">
    <property type="entry name" value="PSBD"/>
    <property type="match status" value="1"/>
</dbReference>
<feature type="compositionally biased region" description="Low complexity" evidence="2">
    <location>
        <begin position="202"/>
        <end position="211"/>
    </location>
</feature>
<dbReference type="GO" id="GO:0016746">
    <property type="term" value="F:acyltransferase activity"/>
    <property type="evidence" value="ECO:0007669"/>
    <property type="project" value="InterPro"/>
</dbReference>